<evidence type="ECO:0000313" key="2">
    <source>
        <dbReference type="EMBL" id="TGG87511.1"/>
    </source>
</evidence>
<accession>A0A4Z0VXY1</accession>
<protein>
    <recommendedName>
        <fullName evidence="1">Plasmid pRiA4b Orf3-like domain-containing protein</fullName>
    </recommendedName>
</protein>
<organism evidence="2 3">
    <name type="scientific">Geotoga petraea</name>
    <dbReference type="NCBI Taxonomy" id="28234"/>
    <lineage>
        <taxon>Bacteria</taxon>
        <taxon>Thermotogati</taxon>
        <taxon>Thermotogota</taxon>
        <taxon>Thermotogae</taxon>
        <taxon>Petrotogales</taxon>
        <taxon>Petrotogaceae</taxon>
        <taxon>Geotoga</taxon>
    </lineage>
</organism>
<dbReference type="InterPro" id="IPR012912">
    <property type="entry name" value="Plasmid_pRiA4b_Orf3-like"/>
</dbReference>
<comment type="caution">
    <text evidence="2">The sequence shown here is derived from an EMBL/GenBank/DDBJ whole genome shotgun (WGS) entry which is preliminary data.</text>
</comment>
<dbReference type="PANTHER" id="PTHR41878">
    <property type="entry name" value="LEXA REPRESSOR-RELATED"/>
    <property type="match status" value="1"/>
</dbReference>
<evidence type="ECO:0000259" key="1">
    <source>
        <dbReference type="Pfam" id="PF07929"/>
    </source>
</evidence>
<dbReference type="OrthoDB" id="354079at2"/>
<evidence type="ECO:0000313" key="3">
    <source>
        <dbReference type="Proteomes" id="UP000297288"/>
    </source>
</evidence>
<reference evidence="2 3" key="1">
    <citation type="submission" date="2019-04" db="EMBL/GenBank/DDBJ databases">
        <title>Draft genome sequence data and analysis of a Fermenting Bacterium, Geotoga petraea strain HO-Geo1, isolated from heavy-oil petroleum reservoir in Russia.</title>
        <authorList>
            <person name="Grouzdev D.S."/>
            <person name="Semenova E.M."/>
            <person name="Sokolova D.S."/>
            <person name="Tourova T.P."/>
            <person name="Poltaraus A.B."/>
            <person name="Nazina T.N."/>
        </authorList>
    </citation>
    <scope>NUCLEOTIDE SEQUENCE [LARGE SCALE GENOMIC DNA]</scope>
    <source>
        <strain evidence="2 3">HO-Geo1</strain>
    </source>
</reference>
<gene>
    <name evidence="2" type="ORF">E4650_07135</name>
</gene>
<dbReference type="InterPro" id="IPR024047">
    <property type="entry name" value="MM3350-like_sf"/>
</dbReference>
<dbReference type="EMBL" id="SRME01000004">
    <property type="protein sequence ID" value="TGG87511.1"/>
    <property type="molecule type" value="Genomic_DNA"/>
</dbReference>
<dbReference type="RefSeq" id="WP_135403001.1">
    <property type="nucleotide sequence ID" value="NZ_SRME01000004.1"/>
</dbReference>
<proteinExistence type="predicted"/>
<dbReference type="AlphaFoldDB" id="A0A4Z0VXY1"/>
<dbReference type="Proteomes" id="UP000297288">
    <property type="component" value="Unassembled WGS sequence"/>
</dbReference>
<dbReference type="Pfam" id="PF07929">
    <property type="entry name" value="PRiA4_ORF3"/>
    <property type="match status" value="2"/>
</dbReference>
<dbReference type="SUPFAM" id="SSF159941">
    <property type="entry name" value="MM3350-like"/>
    <property type="match status" value="2"/>
</dbReference>
<sequence>MVEKIQPFCINLELRSDYLSDYQKRMLKRYGESPDGESISRDVLIPSDMPLHNLHYAIQKLFGWQNSHLRNFRLHSQLFDELTGGTVKGWSKLVGVLFQPPSEFDEDLFWDDDYESGSFKKWLKKKYTGPYVYEGNMEKLNVAQKDVQELLEHFSMMEVQESFEEYSKRSKKDGDKKVKVLKKSPLIDLTIEEMNSSIGIEGGIDNLMESLVVDKILAASDETIDSNDLFPVTKEIIYRYDFGDDWTVLITKYKDCKSFLEKNIVSEEELKESKEIVVKKHKPVCINKEGLSVFDDVGGLGGFADFLGAIYEGWLREQRADLRVWAKSLGWSAAKVSNDKMI</sequence>
<feature type="domain" description="Plasmid pRiA4b Orf3-like" evidence="1">
    <location>
        <begin position="37"/>
        <end position="81"/>
    </location>
</feature>
<feature type="domain" description="Plasmid pRiA4b Orf3-like" evidence="1">
    <location>
        <begin position="224"/>
        <end position="336"/>
    </location>
</feature>
<dbReference type="Gene3D" id="3.10.290.30">
    <property type="entry name" value="MM3350-like"/>
    <property type="match status" value="1"/>
</dbReference>
<dbReference type="PANTHER" id="PTHR41878:SF1">
    <property type="entry name" value="TNPR PROTEIN"/>
    <property type="match status" value="1"/>
</dbReference>
<name>A0A4Z0VXY1_9BACT</name>